<evidence type="ECO:0000313" key="2">
    <source>
        <dbReference type="EMBL" id="KAJ3482151.1"/>
    </source>
</evidence>
<dbReference type="EMBL" id="JANAWD010000286">
    <property type="protein sequence ID" value="KAJ3482151.1"/>
    <property type="molecule type" value="Genomic_DNA"/>
</dbReference>
<dbReference type="AlphaFoldDB" id="A0AAD5UZW9"/>
<proteinExistence type="predicted"/>
<keyword evidence="3" id="KW-1185">Reference proteome</keyword>
<comment type="caution">
    <text evidence="2">The sequence shown here is derived from an EMBL/GenBank/DDBJ whole genome shotgun (WGS) entry which is preliminary data.</text>
</comment>
<feature type="region of interest" description="Disordered" evidence="1">
    <location>
        <begin position="72"/>
        <end position="95"/>
    </location>
</feature>
<organism evidence="2 3">
    <name type="scientific">Meripilus lineatus</name>
    <dbReference type="NCBI Taxonomy" id="2056292"/>
    <lineage>
        <taxon>Eukaryota</taxon>
        <taxon>Fungi</taxon>
        <taxon>Dikarya</taxon>
        <taxon>Basidiomycota</taxon>
        <taxon>Agaricomycotina</taxon>
        <taxon>Agaricomycetes</taxon>
        <taxon>Polyporales</taxon>
        <taxon>Meripilaceae</taxon>
        <taxon>Meripilus</taxon>
    </lineage>
</organism>
<gene>
    <name evidence="2" type="ORF">NLI96_g7163</name>
</gene>
<protein>
    <submittedName>
        <fullName evidence="2">Uncharacterized protein</fullName>
    </submittedName>
</protein>
<evidence type="ECO:0000256" key="1">
    <source>
        <dbReference type="SAM" id="MobiDB-lite"/>
    </source>
</evidence>
<accession>A0AAD5UZW9</accession>
<name>A0AAD5UZW9_9APHY</name>
<dbReference type="Proteomes" id="UP001212997">
    <property type="component" value="Unassembled WGS sequence"/>
</dbReference>
<evidence type="ECO:0000313" key="3">
    <source>
        <dbReference type="Proteomes" id="UP001212997"/>
    </source>
</evidence>
<sequence>MRGEREGGATEVRRLVEEHERVRREMEEGFKAEVEELKKQVEKSGKDSEEAAKTAKYLAEELSRLRRMMRVSVSQSSIPEPVVRPPTSPSSGAPL</sequence>
<reference evidence="2" key="1">
    <citation type="submission" date="2022-07" db="EMBL/GenBank/DDBJ databases">
        <title>Genome Sequence of Physisporinus lineatus.</title>
        <authorList>
            <person name="Buettner E."/>
        </authorList>
    </citation>
    <scope>NUCLEOTIDE SEQUENCE</scope>
    <source>
        <strain evidence="2">VT162</strain>
    </source>
</reference>